<evidence type="ECO:0000313" key="12">
    <source>
        <dbReference type="Proteomes" id="UP000295711"/>
    </source>
</evidence>
<dbReference type="GO" id="GO:0008270">
    <property type="term" value="F:zinc ion binding"/>
    <property type="evidence" value="ECO:0007669"/>
    <property type="project" value="InterPro"/>
</dbReference>
<dbReference type="EC" id="3.4.11.-" evidence="10"/>
<dbReference type="GO" id="GO:0006508">
    <property type="term" value="P:proteolysis"/>
    <property type="evidence" value="ECO:0007669"/>
    <property type="project" value="UniProtKB-KW"/>
</dbReference>
<keyword evidence="3 9" id="KW-0031">Aminopeptidase</keyword>
<evidence type="ECO:0000256" key="2">
    <source>
        <dbReference type="ARBA" id="ARBA00008290"/>
    </source>
</evidence>
<dbReference type="NCBIfam" id="NF002759">
    <property type="entry name" value="PRK02813.1"/>
    <property type="match status" value="1"/>
</dbReference>
<comment type="cofactor">
    <cofactor evidence="1 10">
        <name>Zn(2+)</name>
        <dbReference type="ChEBI" id="CHEBI:29105"/>
    </cofactor>
</comment>
<dbReference type="SUPFAM" id="SSF101821">
    <property type="entry name" value="Aminopeptidase/glucanase lid domain"/>
    <property type="match status" value="1"/>
</dbReference>
<dbReference type="OrthoDB" id="9764268at2"/>
<dbReference type="PRINTS" id="PR00932">
    <property type="entry name" value="AMINO1PTASE"/>
</dbReference>
<keyword evidence="8 9" id="KW-0482">Metalloprotease</keyword>
<keyword evidence="7 9" id="KW-0862">Zinc</keyword>
<dbReference type="InterPro" id="IPR001948">
    <property type="entry name" value="Peptidase_M18"/>
</dbReference>
<accession>A0A4V2SE00</accession>
<dbReference type="Gene3D" id="2.30.250.10">
    <property type="entry name" value="Aminopeptidase i, Domain 2"/>
    <property type="match status" value="1"/>
</dbReference>
<dbReference type="GO" id="GO:0004177">
    <property type="term" value="F:aminopeptidase activity"/>
    <property type="evidence" value="ECO:0007669"/>
    <property type="project" value="UniProtKB-KW"/>
</dbReference>
<evidence type="ECO:0000256" key="5">
    <source>
        <dbReference type="ARBA" id="ARBA00022723"/>
    </source>
</evidence>
<dbReference type="Pfam" id="PF02127">
    <property type="entry name" value="Peptidase_M18"/>
    <property type="match status" value="1"/>
</dbReference>
<dbReference type="RefSeq" id="WP_132089129.1">
    <property type="nucleotide sequence ID" value="NZ_JANKAQ010000001.1"/>
</dbReference>
<dbReference type="Proteomes" id="UP000295711">
    <property type="component" value="Unassembled WGS sequence"/>
</dbReference>
<evidence type="ECO:0000256" key="6">
    <source>
        <dbReference type="ARBA" id="ARBA00022801"/>
    </source>
</evidence>
<evidence type="ECO:0000256" key="3">
    <source>
        <dbReference type="ARBA" id="ARBA00022438"/>
    </source>
</evidence>
<dbReference type="EMBL" id="SLXA01000002">
    <property type="protein sequence ID" value="TCO86006.1"/>
    <property type="molecule type" value="Genomic_DNA"/>
</dbReference>
<dbReference type="PANTHER" id="PTHR28570:SF3">
    <property type="entry name" value="ASPARTYL AMINOPEPTIDASE"/>
    <property type="match status" value="1"/>
</dbReference>
<keyword evidence="4 9" id="KW-0645">Protease</keyword>
<keyword evidence="6 9" id="KW-0378">Hydrolase</keyword>
<dbReference type="PANTHER" id="PTHR28570">
    <property type="entry name" value="ASPARTYL AMINOPEPTIDASE"/>
    <property type="match status" value="1"/>
</dbReference>
<dbReference type="Gene3D" id="3.40.630.10">
    <property type="entry name" value="Zn peptidases"/>
    <property type="match status" value="1"/>
</dbReference>
<dbReference type="GO" id="GO:0008237">
    <property type="term" value="F:metallopeptidase activity"/>
    <property type="evidence" value="ECO:0007669"/>
    <property type="project" value="UniProtKB-KW"/>
</dbReference>
<evidence type="ECO:0000256" key="1">
    <source>
        <dbReference type="ARBA" id="ARBA00001947"/>
    </source>
</evidence>
<protein>
    <recommendedName>
        <fullName evidence="10">M18 family aminopeptidase</fullName>
        <ecNumber evidence="10">3.4.11.-</ecNumber>
    </recommendedName>
</protein>
<dbReference type="GO" id="GO:0005737">
    <property type="term" value="C:cytoplasm"/>
    <property type="evidence" value="ECO:0007669"/>
    <property type="project" value="UniProtKB-ARBA"/>
</dbReference>
<dbReference type="SUPFAM" id="SSF53187">
    <property type="entry name" value="Zn-dependent exopeptidases"/>
    <property type="match status" value="1"/>
</dbReference>
<evidence type="ECO:0000256" key="8">
    <source>
        <dbReference type="ARBA" id="ARBA00023049"/>
    </source>
</evidence>
<sequence>MQDYSPKELLEFIGRSPTCFHVVNTLEGMLCAGGFEKLQESHRWTLKPGGKYYVTRNGSSIIAFCLPKIIEGFHIMATHSDSPTFKLKELPEIGVEKKYTKLNVEGYGGMLMSTWFDRPLSVAGRLLVRDGERIISRLVNVDRDLLLIPSLAIHMNRGVNEGYKFNVQKDLLPLYGDENVSGTFMAVVAEAARVDVQHIMGHDLFLYPRVHGSIWGENGCYISSARLDDLQCVFASVNSLLRAENCPKVAMMAVLDNEEVGSTTKQGAASDFLKETVFRICRESGMDELERSRVMASSFMISADNAQAAHPNHMEKSDAVNRPFMNEGIVIKYNANQRYTSDGVSSAIFKMICEKAGVPYQVYVNRSDIAGGSTLGNIAGTQISMNTVDIGLAQLAMHSSYETAGTKDTEYLVKAAKQFFESNIQCEEDGYIL</sequence>
<evidence type="ECO:0000256" key="7">
    <source>
        <dbReference type="ARBA" id="ARBA00022833"/>
    </source>
</evidence>
<evidence type="ECO:0000256" key="9">
    <source>
        <dbReference type="RuleBase" id="RU004386"/>
    </source>
</evidence>
<keyword evidence="12" id="KW-1185">Reference proteome</keyword>
<dbReference type="CDD" id="cd05658">
    <property type="entry name" value="M18_DAP"/>
    <property type="match status" value="1"/>
</dbReference>
<keyword evidence="5 9" id="KW-0479">Metal-binding</keyword>
<reference evidence="11 12" key="1">
    <citation type="submission" date="2019-03" db="EMBL/GenBank/DDBJ databases">
        <title>Genomic Encyclopedia of Type Strains, Phase IV (KMG-IV): sequencing the most valuable type-strain genomes for metagenomic binning, comparative biology and taxonomic classification.</title>
        <authorList>
            <person name="Goeker M."/>
        </authorList>
    </citation>
    <scope>NUCLEOTIDE SEQUENCE [LARGE SCALE GENOMIC DNA]</scope>
    <source>
        <strain evidence="11 12">DSM 28559</strain>
    </source>
</reference>
<comment type="similarity">
    <text evidence="2 9">Belongs to the peptidase M18 family.</text>
</comment>
<evidence type="ECO:0000256" key="4">
    <source>
        <dbReference type="ARBA" id="ARBA00022670"/>
    </source>
</evidence>
<evidence type="ECO:0000313" key="11">
    <source>
        <dbReference type="EMBL" id="TCO86006.1"/>
    </source>
</evidence>
<comment type="caution">
    <text evidence="11">The sequence shown here is derived from an EMBL/GenBank/DDBJ whole genome shotgun (WGS) entry which is preliminary data.</text>
</comment>
<dbReference type="InterPro" id="IPR023358">
    <property type="entry name" value="Peptidase_M18_dom2"/>
</dbReference>
<gene>
    <name evidence="11" type="ORF">EV212_102324</name>
</gene>
<proteinExistence type="inferred from homology"/>
<organism evidence="11 12">
    <name type="scientific">Frisingicoccus caecimuris</name>
    <dbReference type="NCBI Taxonomy" id="1796636"/>
    <lineage>
        <taxon>Bacteria</taxon>
        <taxon>Bacillati</taxon>
        <taxon>Bacillota</taxon>
        <taxon>Clostridia</taxon>
        <taxon>Lachnospirales</taxon>
        <taxon>Lachnospiraceae</taxon>
        <taxon>Frisingicoccus</taxon>
    </lineage>
</organism>
<name>A0A4V2SE00_9FIRM</name>
<evidence type="ECO:0000256" key="10">
    <source>
        <dbReference type="RuleBase" id="RU004387"/>
    </source>
</evidence>
<dbReference type="AlphaFoldDB" id="A0A4V2SE00"/>